<evidence type="ECO:0000313" key="14">
    <source>
        <dbReference type="EMBL" id="HJB97510.1"/>
    </source>
</evidence>
<evidence type="ECO:0000256" key="2">
    <source>
        <dbReference type="ARBA" id="ARBA00008276"/>
    </source>
</evidence>
<evidence type="ECO:0000256" key="1">
    <source>
        <dbReference type="ARBA" id="ARBA00001946"/>
    </source>
</evidence>
<dbReference type="NCBIfam" id="TIGR01499">
    <property type="entry name" value="folC"/>
    <property type="match status" value="1"/>
</dbReference>
<sequence length="434" mass="47134">MTYEEALDNVYGRLVFGMKPGLERITALLDRLGNPQKRLKFVHVAGTNGKGTCSTLVASALQECGLTVGLYTSPYVLEFRERFQINGAMIPKEELVEEVEVLASIADEFEKSGDQVTEFEYITALALHWFARRGCDMVVLEVGMGGRFDATNAIDVPEVAAIMSISLDHTAILGDTLEKIAFEKAGIVKEGGRLVLYPDQAPEVTAELTRLCQERHAELYLPDLAQVEEGERSLAGTAFTVAGTCWGTLSLRTPFLGEHQVKNAVTALQVLEVLQSRGWPVTQEAVVRGFEKAFLPARMEVISQEPLVLLDGGHNPGCAKALREALEQFVPQRKVAIVGMMSDKDSHGAFALVGPLFDEIITVAPQGHRSMPAQELAKVAAEFCPKVIPAGSCREALALAARARKEDGALIVCGSFYLAGEIRDMLLAKFGGKN</sequence>
<dbReference type="InterPro" id="IPR001645">
    <property type="entry name" value="Folylpolyglutamate_synth"/>
</dbReference>
<reference evidence="14" key="1">
    <citation type="journal article" date="2021" name="PeerJ">
        <title>Extensive microbial diversity within the chicken gut microbiome revealed by metagenomics and culture.</title>
        <authorList>
            <person name="Gilroy R."/>
            <person name="Ravi A."/>
            <person name="Getino M."/>
            <person name="Pursley I."/>
            <person name="Horton D.L."/>
            <person name="Alikhan N.F."/>
            <person name="Baker D."/>
            <person name="Gharbi K."/>
            <person name="Hall N."/>
            <person name="Watson M."/>
            <person name="Adriaenssens E.M."/>
            <person name="Foster-Nyarko E."/>
            <person name="Jarju S."/>
            <person name="Secka A."/>
            <person name="Antonio M."/>
            <person name="Oren A."/>
            <person name="Chaudhuri R.R."/>
            <person name="La Ragione R."/>
            <person name="Hildebrand F."/>
            <person name="Pallen M.J."/>
        </authorList>
    </citation>
    <scope>NUCLEOTIDE SEQUENCE</scope>
    <source>
        <strain evidence="14">CHK185-1770</strain>
    </source>
</reference>
<keyword evidence="5" id="KW-0479">Metal-binding</keyword>
<dbReference type="Pfam" id="PF02875">
    <property type="entry name" value="Mur_ligase_C"/>
    <property type="match status" value="1"/>
</dbReference>
<organism evidence="14 15">
    <name type="scientific">Candidatus Acutalibacter pullicola</name>
    <dbReference type="NCBI Taxonomy" id="2838417"/>
    <lineage>
        <taxon>Bacteria</taxon>
        <taxon>Bacillati</taxon>
        <taxon>Bacillota</taxon>
        <taxon>Clostridia</taxon>
        <taxon>Eubacteriales</taxon>
        <taxon>Acutalibacteraceae</taxon>
        <taxon>Acutalibacter</taxon>
    </lineage>
</organism>
<dbReference type="Gene3D" id="3.90.190.20">
    <property type="entry name" value="Mur ligase, C-terminal domain"/>
    <property type="match status" value="1"/>
</dbReference>
<feature type="domain" description="Mur ligase central" evidence="13">
    <location>
        <begin position="44"/>
        <end position="270"/>
    </location>
</feature>
<feature type="domain" description="Mur ligase C-terminal" evidence="12">
    <location>
        <begin position="298"/>
        <end position="415"/>
    </location>
</feature>
<dbReference type="FunFam" id="3.40.1190.10:FF:000011">
    <property type="entry name" value="Folylpolyglutamate synthase/dihydrofolate synthase"/>
    <property type="match status" value="1"/>
</dbReference>
<dbReference type="GO" id="GO:0005737">
    <property type="term" value="C:cytoplasm"/>
    <property type="evidence" value="ECO:0007669"/>
    <property type="project" value="TreeGrafter"/>
</dbReference>
<evidence type="ECO:0000256" key="7">
    <source>
        <dbReference type="ARBA" id="ARBA00022840"/>
    </source>
</evidence>
<keyword evidence="7 11" id="KW-0067">ATP-binding</keyword>
<comment type="caution">
    <text evidence="14">The sequence shown here is derived from an EMBL/GenBank/DDBJ whole genome shotgun (WGS) entry which is preliminary data.</text>
</comment>
<evidence type="ECO:0000256" key="4">
    <source>
        <dbReference type="ARBA" id="ARBA00022598"/>
    </source>
</evidence>
<comment type="similarity">
    <text evidence="2 11">Belongs to the folylpolyglutamate synthase family.</text>
</comment>
<keyword evidence="4 11" id="KW-0436">Ligase</keyword>
<dbReference type="AlphaFoldDB" id="A0A9D2MVS6"/>
<dbReference type="InterPro" id="IPR036565">
    <property type="entry name" value="Mur-like_cat_sf"/>
</dbReference>
<dbReference type="EMBL" id="DWXG01000025">
    <property type="protein sequence ID" value="HJB97510.1"/>
    <property type="molecule type" value="Genomic_DNA"/>
</dbReference>
<evidence type="ECO:0000259" key="12">
    <source>
        <dbReference type="Pfam" id="PF02875"/>
    </source>
</evidence>
<dbReference type="EC" id="6.3.2.17" evidence="3"/>
<dbReference type="PANTHER" id="PTHR11136:SF0">
    <property type="entry name" value="DIHYDROFOLATE SYNTHETASE-RELATED"/>
    <property type="match status" value="1"/>
</dbReference>
<evidence type="ECO:0000313" key="15">
    <source>
        <dbReference type="Proteomes" id="UP000826793"/>
    </source>
</evidence>
<keyword evidence="8" id="KW-0460">Magnesium</keyword>
<proteinExistence type="inferred from homology"/>
<accession>A0A9D2MVS6</accession>
<dbReference type="SUPFAM" id="SSF53244">
    <property type="entry name" value="MurD-like peptide ligases, peptide-binding domain"/>
    <property type="match status" value="1"/>
</dbReference>
<dbReference type="Proteomes" id="UP000826793">
    <property type="component" value="Unassembled WGS sequence"/>
</dbReference>
<comment type="catalytic activity">
    <reaction evidence="10">
        <text>(6S)-5,6,7,8-tetrahydrofolyl-(gamma-L-Glu)(n) + L-glutamate + ATP = (6S)-5,6,7,8-tetrahydrofolyl-(gamma-L-Glu)(n+1) + ADP + phosphate + H(+)</text>
        <dbReference type="Rhea" id="RHEA:10580"/>
        <dbReference type="Rhea" id="RHEA-COMP:14738"/>
        <dbReference type="Rhea" id="RHEA-COMP:14740"/>
        <dbReference type="ChEBI" id="CHEBI:15378"/>
        <dbReference type="ChEBI" id="CHEBI:29985"/>
        <dbReference type="ChEBI" id="CHEBI:30616"/>
        <dbReference type="ChEBI" id="CHEBI:43474"/>
        <dbReference type="ChEBI" id="CHEBI:141005"/>
        <dbReference type="ChEBI" id="CHEBI:456216"/>
        <dbReference type="EC" id="6.3.2.17"/>
    </reaction>
</comment>
<protein>
    <recommendedName>
        <fullName evidence="3">tetrahydrofolate synthase</fullName>
        <ecNumber evidence="3">6.3.2.17</ecNumber>
    </recommendedName>
    <alternativeName>
        <fullName evidence="9">Tetrahydrofolylpolyglutamate synthase</fullName>
    </alternativeName>
</protein>
<dbReference type="InterPro" id="IPR036615">
    <property type="entry name" value="Mur_ligase_C_dom_sf"/>
</dbReference>
<evidence type="ECO:0000256" key="11">
    <source>
        <dbReference type="PIRNR" id="PIRNR001563"/>
    </source>
</evidence>
<gene>
    <name evidence="14" type="ORF">H9710_02895</name>
</gene>
<dbReference type="PIRSF" id="PIRSF001563">
    <property type="entry name" value="Folylpolyglu_synth"/>
    <property type="match status" value="1"/>
</dbReference>
<dbReference type="Pfam" id="PF08245">
    <property type="entry name" value="Mur_ligase_M"/>
    <property type="match status" value="1"/>
</dbReference>
<dbReference type="GO" id="GO:0008841">
    <property type="term" value="F:dihydrofolate synthase activity"/>
    <property type="evidence" value="ECO:0007669"/>
    <property type="project" value="TreeGrafter"/>
</dbReference>
<evidence type="ECO:0000256" key="9">
    <source>
        <dbReference type="ARBA" id="ARBA00030592"/>
    </source>
</evidence>
<keyword evidence="6 11" id="KW-0547">Nucleotide-binding</keyword>
<dbReference type="InterPro" id="IPR013221">
    <property type="entry name" value="Mur_ligase_cen"/>
</dbReference>
<evidence type="ECO:0000256" key="3">
    <source>
        <dbReference type="ARBA" id="ARBA00013025"/>
    </source>
</evidence>
<evidence type="ECO:0000256" key="10">
    <source>
        <dbReference type="ARBA" id="ARBA00047493"/>
    </source>
</evidence>
<reference evidence="14" key="2">
    <citation type="submission" date="2021-04" db="EMBL/GenBank/DDBJ databases">
        <authorList>
            <person name="Gilroy R."/>
        </authorList>
    </citation>
    <scope>NUCLEOTIDE SEQUENCE</scope>
    <source>
        <strain evidence="14">CHK185-1770</strain>
    </source>
</reference>
<dbReference type="Gene3D" id="3.40.1190.10">
    <property type="entry name" value="Mur-like, catalytic domain"/>
    <property type="match status" value="1"/>
</dbReference>
<dbReference type="GO" id="GO:0004326">
    <property type="term" value="F:tetrahydrofolylpolyglutamate synthase activity"/>
    <property type="evidence" value="ECO:0007669"/>
    <property type="project" value="UniProtKB-EC"/>
</dbReference>
<evidence type="ECO:0000256" key="6">
    <source>
        <dbReference type="ARBA" id="ARBA00022741"/>
    </source>
</evidence>
<evidence type="ECO:0000259" key="13">
    <source>
        <dbReference type="Pfam" id="PF08245"/>
    </source>
</evidence>
<evidence type="ECO:0000256" key="5">
    <source>
        <dbReference type="ARBA" id="ARBA00022723"/>
    </source>
</evidence>
<dbReference type="SUPFAM" id="SSF53623">
    <property type="entry name" value="MurD-like peptide ligases, catalytic domain"/>
    <property type="match status" value="1"/>
</dbReference>
<evidence type="ECO:0000256" key="8">
    <source>
        <dbReference type="ARBA" id="ARBA00022842"/>
    </source>
</evidence>
<comment type="cofactor">
    <cofactor evidence="1">
        <name>Mg(2+)</name>
        <dbReference type="ChEBI" id="CHEBI:18420"/>
    </cofactor>
</comment>
<dbReference type="GO" id="GO:0046872">
    <property type="term" value="F:metal ion binding"/>
    <property type="evidence" value="ECO:0007669"/>
    <property type="project" value="UniProtKB-KW"/>
</dbReference>
<dbReference type="GO" id="GO:0005524">
    <property type="term" value="F:ATP binding"/>
    <property type="evidence" value="ECO:0007669"/>
    <property type="project" value="UniProtKB-KW"/>
</dbReference>
<dbReference type="InterPro" id="IPR004101">
    <property type="entry name" value="Mur_ligase_C"/>
</dbReference>
<dbReference type="PANTHER" id="PTHR11136">
    <property type="entry name" value="FOLYLPOLYGLUTAMATE SYNTHASE-RELATED"/>
    <property type="match status" value="1"/>
</dbReference>
<name>A0A9D2MVS6_9FIRM</name>